<dbReference type="AlphaFoldDB" id="A0A934J642"/>
<dbReference type="Proteomes" id="UP000640274">
    <property type="component" value="Unassembled WGS sequence"/>
</dbReference>
<evidence type="ECO:0000313" key="2">
    <source>
        <dbReference type="EMBL" id="MBJ6361072.1"/>
    </source>
</evidence>
<protein>
    <submittedName>
        <fullName evidence="2">Uncharacterized protein</fullName>
    </submittedName>
</protein>
<reference evidence="2" key="1">
    <citation type="submission" date="2020-12" db="EMBL/GenBank/DDBJ databases">
        <authorList>
            <person name="Huq M.A."/>
        </authorList>
    </citation>
    <scope>NUCLEOTIDE SEQUENCE</scope>
    <source>
        <strain evidence="2">MAHUQ-46</strain>
    </source>
</reference>
<sequence>MILLIMLIVVLIFAASIVFFELMHSRKIKKKVFESFGNRLTIKEKKRMIKSIQSIYCNAKVLSDYCYRELKNNVRYYYGDETFETNLVNGIVGITAVQVSLIAAAMAIVSVLPEESELKQKISNALAGVSTDLFYNISILALIFVILFTVYGSHLYISNRRKSFLKKFSVAIDQIETEGGIKEYPSAALYPARSASGGRRRC</sequence>
<keyword evidence="1" id="KW-1133">Transmembrane helix</keyword>
<keyword evidence="3" id="KW-1185">Reference proteome</keyword>
<name>A0A934J642_9BACL</name>
<dbReference type="EMBL" id="JAELUP010000016">
    <property type="protein sequence ID" value="MBJ6361072.1"/>
    <property type="molecule type" value="Genomic_DNA"/>
</dbReference>
<feature type="transmembrane region" description="Helical" evidence="1">
    <location>
        <begin position="6"/>
        <end position="23"/>
    </location>
</feature>
<dbReference type="RefSeq" id="WP_199018612.1">
    <property type="nucleotide sequence ID" value="NZ_JAELUP010000016.1"/>
</dbReference>
<gene>
    <name evidence="2" type="ORF">JFN88_07050</name>
</gene>
<evidence type="ECO:0000256" key="1">
    <source>
        <dbReference type="SAM" id="Phobius"/>
    </source>
</evidence>
<keyword evidence="1" id="KW-0472">Membrane</keyword>
<organism evidence="2 3">
    <name type="scientific">Paenibacillus roseus</name>
    <dbReference type="NCBI Taxonomy" id="2798579"/>
    <lineage>
        <taxon>Bacteria</taxon>
        <taxon>Bacillati</taxon>
        <taxon>Bacillota</taxon>
        <taxon>Bacilli</taxon>
        <taxon>Bacillales</taxon>
        <taxon>Paenibacillaceae</taxon>
        <taxon>Paenibacillus</taxon>
    </lineage>
</organism>
<keyword evidence="1" id="KW-0812">Transmembrane</keyword>
<feature type="transmembrane region" description="Helical" evidence="1">
    <location>
        <begin position="87"/>
        <end position="113"/>
    </location>
</feature>
<evidence type="ECO:0000313" key="3">
    <source>
        <dbReference type="Proteomes" id="UP000640274"/>
    </source>
</evidence>
<accession>A0A934J642</accession>
<proteinExistence type="predicted"/>
<feature type="transmembrane region" description="Helical" evidence="1">
    <location>
        <begin position="133"/>
        <end position="157"/>
    </location>
</feature>
<comment type="caution">
    <text evidence="2">The sequence shown here is derived from an EMBL/GenBank/DDBJ whole genome shotgun (WGS) entry which is preliminary data.</text>
</comment>